<comment type="caution">
    <text evidence="1">The sequence shown here is derived from an EMBL/GenBank/DDBJ whole genome shotgun (WGS) entry which is preliminary data.</text>
</comment>
<dbReference type="EMBL" id="MDHN01000003">
    <property type="protein sequence ID" value="OFC72664.1"/>
    <property type="molecule type" value="Genomic_DNA"/>
</dbReference>
<dbReference type="OrthoDB" id="2936081at2"/>
<reference evidence="1 2" key="1">
    <citation type="submission" date="2016-08" db="EMBL/GenBank/DDBJ databases">
        <authorList>
            <person name="Seilhamer J.J."/>
        </authorList>
    </citation>
    <scope>NUCLEOTIDE SEQUENCE [LARGE SCALE GENOMIC DNA]</scope>
    <source>
        <strain evidence="1 2">KCTC 42603</strain>
    </source>
</reference>
<proteinExistence type="predicted"/>
<evidence type="ECO:0000313" key="1">
    <source>
        <dbReference type="EMBL" id="OFC72664.1"/>
    </source>
</evidence>
<dbReference type="Pfam" id="PF11042">
    <property type="entry name" value="DUF2750"/>
    <property type="match status" value="1"/>
</dbReference>
<organism evidence="1 2">
    <name type="scientific">Alteromonas confluentis</name>
    <dbReference type="NCBI Taxonomy" id="1656094"/>
    <lineage>
        <taxon>Bacteria</taxon>
        <taxon>Pseudomonadati</taxon>
        <taxon>Pseudomonadota</taxon>
        <taxon>Gammaproteobacteria</taxon>
        <taxon>Alteromonadales</taxon>
        <taxon>Alteromonadaceae</taxon>
        <taxon>Alteromonas/Salinimonas group</taxon>
        <taxon>Alteromonas</taxon>
    </lineage>
</organism>
<dbReference type="Proteomes" id="UP000175691">
    <property type="component" value="Unassembled WGS sequence"/>
</dbReference>
<dbReference type="RefSeq" id="WP_070123288.1">
    <property type="nucleotide sequence ID" value="NZ_MDHN01000003.1"/>
</dbReference>
<accession>A0A1E7ZGT6</accession>
<sequence length="133" mass="14622">MFPETISDKLADIVVKQSTSLSAEERLALLLQYVTKAQAVWLAKGANGFVMIENGDDIILPVWPHADLVMTWDVAAQSDVTPEQVALSEFLNTWLPGLQANQTGICVFPLSQEDAGIFMTAEELKQSLEEEAK</sequence>
<dbReference type="AlphaFoldDB" id="A0A1E7ZGT6"/>
<dbReference type="STRING" id="1656094.BFC18_02100"/>
<evidence type="ECO:0000313" key="2">
    <source>
        <dbReference type="Proteomes" id="UP000175691"/>
    </source>
</evidence>
<keyword evidence="2" id="KW-1185">Reference proteome</keyword>
<gene>
    <name evidence="1" type="ORF">BFC18_02100</name>
</gene>
<name>A0A1E7ZGT6_9ALTE</name>
<protein>
    <recommendedName>
        <fullName evidence="3">DUF2750 domain-containing protein</fullName>
    </recommendedName>
</protein>
<dbReference type="InterPro" id="IPR021284">
    <property type="entry name" value="DUF2750"/>
</dbReference>
<evidence type="ECO:0008006" key="3">
    <source>
        <dbReference type="Google" id="ProtNLM"/>
    </source>
</evidence>